<protein>
    <submittedName>
        <fullName evidence="8">MATE efflux family protein</fullName>
    </submittedName>
</protein>
<feature type="transmembrane region" description="Helical" evidence="7">
    <location>
        <begin position="323"/>
        <end position="345"/>
    </location>
</feature>
<evidence type="ECO:0000256" key="4">
    <source>
        <dbReference type="ARBA" id="ARBA00022989"/>
    </source>
</evidence>
<evidence type="ECO:0000256" key="7">
    <source>
        <dbReference type="SAM" id="Phobius"/>
    </source>
</evidence>
<name>A0A4S9M2W4_AURPU</name>
<feature type="region of interest" description="Disordered" evidence="6">
    <location>
        <begin position="108"/>
        <end position="165"/>
    </location>
</feature>
<evidence type="ECO:0000256" key="2">
    <source>
        <dbReference type="ARBA" id="ARBA00010199"/>
    </source>
</evidence>
<keyword evidence="3 7" id="KW-0812">Transmembrane</keyword>
<dbReference type="PANTHER" id="PTHR11206">
    <property type="entry name" value="MULTIDRUG RESISTANCE PROTEIN"/>
    <property type="match status" value="1"/>
</dbReference>
<dbReference type="AlphaFoldDB" id="A0A4S9M2W4"/>
<dbReference type="NCBIfam" id="TIGR00797">
    <property type="entry name" value="matE"/>
    <property type="match status" value="1"/>
</dbReference>
<feature type="transmembrane region" description="Helical" evidence="7">
    <location>
        <begin position="387"/>
        <end position="409"/>
    </location>
</feature>
<feature type="compositionally biased region" description="Basic and acidic residues" evidence="6">
    <location>
        <begin position="124"/>
        <end position="149"/>
    </location>
</feature>
<dbReference type="InterPro" id="IPR002528">
    <property type="entry name" value="MATE_fam"/>
</dbReference>
<evidence type="ECO:0000256" key="5">
    <source>
        <dbReference type="ARBA" id="ARBA00023136"/>
    </source>
</evidence>
<keyword evidence="5 7" id="KW-0472">Membrane</keyword>
<organism evidence="8 9">
    <name type="scientific">Aureobasidium pullulans</name>
    <name type="common">Black yeast</name>
    <name type="synonym">Pullularia pullulans</name>
    <dbReference type="NCBI Taxonomy" id="5580"/>
    <lineage>
        <taxon>Eukaryota</taxon>
        <taxon>Fungi</taxon>
        <taxon>Dikarya</taxon>
        <taxon>Ascomycota</taxon>
        <taxon>Pezizomycotina</taxon>
        <taxon>Dothideomycetes</taxon>
        <taxon>Dothideomycetidae</taxon>
        <taxon>Dothideales</taxon>
        <taxon>Saccotheciaceae</taxon>
        <taxon>Aureobasidium</taxon>
    </lineage>
</organism>
<feature type="region of interest" description="Disordered" evidence="6">
    <location>
        <begin position="66"/>
        <end position="90"/>
    </location>
</feature>
<evidence type="ECO:0000256" key="6">
    <source>
        <dbReference type="SAM" id="MobiDB-lite"/>
    </source>
</evidence>
<feature type="transmembrane region" description="Helical" evidence="7">
    <location>
        <begin position="541"/>
        <end position="559"/>
    </location>
</feature>
<dbReference type="EMBL" id="QZBD01000002">
    <property type="protein sequence ID" value="THY36796.1"/>
    <property type="molecule type" value="Genomic_DNA"/>
</dbReference>
<feature type="transmembrane region" description="Helical" evidence="7">
    <location>
        <begin position="415"/>
        <end position="441"/>
    </location>
</feature>
<feature type="non-terminal residue" evidence="8">
    <location>
        <position position="1"/>
    </location>
</feature>
<feature type="transmembrane region" description="Helical" evidence="7">
    <location>
        <begin position="617"/>
        <end position="636"/>
    </location>
</feature>
<proteinExistence type="inferred from homology"/>
<evidence type="ECO:0000313" key="9">
    <source>
        <dbReference type="Proteomes" id="UP000306584"/>
    </source>
</evidence>
<comment type="subcellular location">
    <subcellularLocation>
        <location evidence="1">Membrane</location>
        <topology evidence="1">Multi-pass membrane protein</topology>
    </subcellularLocation>
</comment>
<dbReference type="GO" id="GO:0042910">
    <property type="term" value="F:xenobiotic transmembrane transporter activity"/>
    <property type="evidence" value="ECO:0007669"/>
    <property type="project" value="InterPro"/>
</dbReference>
<comment type="caution">
    <text evidence="8">The sequence shown here is derived from an EMBL/GenBank/DDBJ whole genome shotgun (WGS) entry which is preliminary data.</text>
</comment>
<evidence type="ECO:0000256" key="3">
    <source>
        <dbReference type="ARBA" id="ARBA00022692"/>
    </source>
</evidence>
<comment type="similarity">
    <text evidence="2">Belongs to the multi antimicrobial extrusion (MATE) (TC 2.A.66.1) family.</text>
</comment>
<keyword evidence="4 7" id="KW-1133">Transmembrane helix</keyword>
<dbReference type="CDD" id="cd13132">
    <property type="entry name" value="MATE_eukaryotic"/>
    <property type="match status" value="1"/>
</dbReference>
<dbReference type="Pfam" id="PF01554">
    <property type="entry name" value="MatE"/>
    <property type="match status" value="2"/>
</dbReference>
<dbReference type="GO" id="GO:0015297">
    <property type="term" value="F:antiporter activity"/>
    <property type="evidence" value="ECO:0007669"/>
    <property type="project" value="InterPro"/>
</dbReference>
<feature type="region of interest" description="Disordered" evidence="6">
    <location>
        <begin position="179"/>
        <end position="214"/>
    </location>
</feature>
<dbReference type="InterPro" id="IPR045069">
    <property type="entry name" value="MATE_euk"/>
</dbReference>
<evidence type="ECO:0000313" key="8">
    <source>
        <dbReference type="EMBL" id="THY36796.1"/>
    </source>
</evidence>
<sequence length="679" mass="74123">CSNTSYSFQYHQIYQPTFLTWSTQRPSNRLNNAMSRPATLSTSLRSANGFLSSSPLAQESILRDLADAEGEEEEECHRTNNTADGDQDFGLSHEQHYSMAGSYRRTSYVASGPRPLFPSAQAPESRRANGQDREAALAEERSLLRDNHLIHPKHPRTTSTLSKKPSGLLKKTFVTGFVPRKGGADEESAVEDGGPNENTSLLGNPAEPYGGIDTPENIDKRWEEAVASGKIKTTWQREAIVLARYSRSLILTFLLQYSLTVTSVFTVGHIGKLELGAVSLASMTANITGYSVYQGLATSLDTLCAQAYGSGNKTLVGLQLQRMVYFLWAITIPIAIVWAAGPSIIGAIVPEKATAELAGQYLRVLIIGAPGYAAFEAGKRFVQAQGMFSATLIVLLICAPLNVFLHWLFVWRLGFGFIGAPIAVVIIENLMPLSLFLYVRFFGGMECWGGFSKLALRNWMPMIRLALPGLVMILAEYLAFEILTLSASWISPTHLATQSVLSTISTITYQIPFPISIAASTRIANLIGATLSDAAKVNAKVSLYAALFVGIFNMILLSSTREYIPRLFTNDADVIELTAKTLPLNAAFQLFDSLAALCNGILRGLGRQEIGGYVNLFAYYVIAMPISFGTGFGLHWDLYGLWAGPALALGIVAAVEGWFIYQTSWEKAVEEAQERNALS</sequence>
<dbReference type="GO" id="GO:0016020">
    <property type="term" value="C:membrane"/>
    <property type="evidence" value="ECO:0007669"/>
    <property type="project" value="UniProtKB-SubCell"/>
</dbReference>
<evidence type="ECO:0000256" key="1">
    <source>
        <dbReference type="ARBA" id="ARBA00004141"/>
    </source>
</evidence>
<feature type="transmembrane region" description="Helical" evidence="7">
    <location>
        <begin position="462"/>
        <end position="480"/>
    </location>
</feature>
<dbReference type="GO" id="GO:1990961">
    <property type="term" value="P:xenobiotic detoxification by transmembrane export across the plasma membrane"/>
    <property type="evidence" value="ECO:0007669"/>
    <property type="project" value="InterPro"/>
</dbReference>
<dbReference type="Proteomes" id="UP000306584">
    <property type="component" value="Unassembled WGS sequence"/>
</dbReference>
<feature type="transmembrane region" description="Helical" evidence="7">
    <location>
        <begin position="642"/>
        <end position="661"/>
    </location>
</feature>
<accession>A0A4S9M2W4</accession>
<reference evidence="8 9" key="1">
    <citation type="submission" date="2018-10" db="EMBL/GenBank/DDBJ databases">
        <title>Fifty Aureobasidium pullulans genomes reveal a recombining polyextremotolerant generalist.</title>
        <authorList>
            <person name="Gostincar C."/>
            <person name="Turk M."/>
            <person name="Zajc J."/>
            <person name="Gunde-Cimerman N."/>
        </authorList>
    </citation>
    <scope>NUCLEOTIDE SEQUENCE [LARGE SCALE GENOMIC DNA]</scope>
    <source>
        <strain evidence="8 9">EXF-6604</strain>
    </source>
</reference>
<gene>
    <name evidence="8" type="ORF">D6D01_00171</name>
</gene>